<dbReference type="Gene3D" id="2.40.240.10">
    <property type="entry name" value="Ribosomal Protein L25, Chain P"/>
    <property type="match status" value="2"/>
</dbReference>
<comment type="catalytic activity">
    <reaction evidence="14">
        <text>tRNA(Glu) + L-glutamate + ATP = L-glutamyl-tRNA(Glu) + AMP + diphosphate</text>
        <dbReference type="Rhea" id="RHEA:23540"/>
        <dbReference type="Rhea" id="RHEA-COMP:9663"/>
        <dbReference type="Rhea" id="RHEA-COMP:9680"/>
        <dbReference type="ChEBI" id="CHEBI:29985"/>
        <dbReference type="ChEBI" id="CHEBI:30616"/>
        <dbReference type="ChEBI" id="CHEBI:33019"/>
        <dbReference type="ChEBI" id="CHEBI:78442"/>
        <dbReference type="ChEBI" id="CHEBI:78520"/>
        <dbReference type="ChEBI" id="CHEBI:456215"/>
        <dbReference type="EC" id="6.1.1.17"/>
    </reaction>
    <physiologicalReaction direction="left-to-right" evidence="14">
        <dbReference type="Rhea" id="RHEA:23541"/>
    </physiologicalReaction>
</comment>
<dbReference type="InterPro" id="IPR020056">
    <property type="entry name" value="Rbsml_bL25/Gln-tRNA_synth_N"/>
</dbReference>
<accession>A0A7M7J221</accession>
<feature type="compositionally biased region" description="Polar residues" evidence="19">
    <location>
        <begin position="877"/>
        <end position="888"/>
    </location>
</feature>
<dbReference type="InterPro" id="IPR033721">
    <property type="entry name" value="ProRS_core_arch_euk"/>
</dbReference>
<dbReference type="InterPro" id="IPR006195">
    <property type="entry name" value="aa-tRNA-synth_II"/>
</dbReference>
<evidence type="ECO:0000256" key="17">
    <source>
        <dbReference type="ARBA" id="ARBA00067786"/>
    </source>
</evidence>
<dbReference type="SMART" id="SM00991">
    <property type="entry name" value="WHEP-TRS"/>
    <property type="match status" value="5"/>
</dbReference>
<evidence type="ECO:0000256" key="13">
    <source>
        <dbReference type="ARBA" id="ARBA00023268"/>
    </source>
</evidence>
<dbReference type="PROSITE" id="PS00178">
    <property type="entry name" value="AA_TRNA_LIGASE_I"/>
    <property type="match status" value="1"/>
</dbReference>
<evidence type="ECO:0000256" key="18">
    <source>
        <dbReference type="ARBA" id="ARBA00076053"/>
    </source>
</evidence>
<dbReference type="SUPFAM" id="SSF55681">
    <property type="entry name" value="Class II aaRS and biotin synthetases"/>
    <property type="match status" value="1"/>
</dbReference>
<keyword evidence="6" id="KW-0479">Metal-binding</keyword>
<reference evidence="22" key="1">
    <citation type="submission" date="2021-01" db="UniProtKB">
        <authorList>
            <consortium name="EnsemblMetazoa"/>
        </authorList>
    </citation>
    <scope>IDENTIFICATION</scope>
</reference>
<keyword evidence="13" id="KW-0511">Multifunctional enzyme</keyword>
<dbReference type="SUPFAM" id="SSF52954">
    <property type="entry name" value="Class II aaRS ABD-related"/>
    <property type="match status" value="1"/>
</dbReference>
<dbReference type="Pfam" id="PF09180">
    <property type="entry name" value="ProRS-C_1"/>
    <property type="match status" value="1"/>
</dbReference>
<keyword evidence="10" id="KW-0694">RNA-binding</keyword>
<dbReference type="Gene3D" id="1.20.1050.130">
    <property type="match status" value="1"/>
</dbReference>
<feature type="compositionally biased region" description="Low complexity" evidence="19">
    <location>
        <begin position="1089"/>
        <end position="1101"/>
    </location>
</feature>
<dbReference type="FunFam" id="3.40.50.620:FF:000070">
    <property type="entry name" value="Bifunctional glutamate/proline--tRNA ligase"/>
    <property type="match status" value="1"/>
</dbReference>
<keyword evidence="11" id="KW-0648">Protein biosynthesis</keyword>
<dbReference type="Gene3D" id="3.30.930.10">
    <property type="entry name" value="Bira Bifunctional Protein, Domain 2"/>
    <property type="match status" value="1"/>
</dbReference>
<dbReference type="InterPro" id="IPR001412">
    <property type="entry name" value="aa-tRNA-synth_I_CS"/>
</dbReference>
<dbReference type="EC" id="6.1.1.17" evidence="3"/>
<dbReference type="CDD" id="cd00936">
    <property type="entry name" value="WEPRS_RNA"/>
    <property type="match status" value="3"/>
</dbReference>
<feature type="domain" description="WHEP-TRS" evidence="21">
    <location>
        <begin position="812"/>
        <end position="869"/>
    </location>
</feature>
<dbReference type="PRINTS" id="PR00987">
    <property type="entry name" value="TRNASYNTHGLU"/>
</dbReference>
<feature type="compositionally biased region" description="Basic and acidic residues" evidence="19">
    <location>
        <begin position="1118"/>
        <end position="1128"/>
    </location>
</feature>
<dbReference type="NCBIfam" id="TIGR00408">
    <property type="entry name" value="proS_fam_I"/>
    <property type="match status" value="1"/>
</dbReference>
<feature type="domain" description="WHEP-TRS" evidence="21">
    <location>
        <begin position="955"/>
        <end position="1011"/>
    </location>
</feature>
<dbReference type="RefSeq" id="XP_022645046.1">
    <property type="nucleotide sequence ID" value="XM_022789311.1"/>
</dbReference>
<feature type="domain" description="Aminoacyl-transfer RNA synthetases class-II family profile" evidence="20">
    <location>
        <begin position="1157"/>
        <end position="1407"/>
    </location>
</feature>
<evidence type="ECO:0000256" key="19">
    <source>
        <dbReference type="SAM" id="MobiDB-lite"/>
    </source>
</evidence>
<dbReference type="GO" id="GO:0006433">
    <property type="term" value="P:prolyl-tRNA aminoacylation"/>
    <property type="evidence" value="ECO:0007669"/>
    <property type="project" value="InterPro"/>
</dbReference>
<evidence type="ECO:0000256" key="10">
    <source>
        <dbReference type="ARBA" id="ARBA00022884"/>
    </source>
</evidence>
<dbReference type="Gene3D" id="3.40.50.620">
    <property type="entry name" value="HUPs"/>
    <property type="match status" value="1"/>
</dbReference>
<dbReference type="InterPro" id="IPR045864">
    <property type="entry name" value="aa-tRNA-synth_II/BPL/LPL"/>
</dbReference>
<dbReference type="EC" id="6.1.1.15" evidence="2"/>
<dbReference type="FunFam" id="1.10.1160.10:FF:000001">
    <property type="entry name" value="Glutamine--tRNA ligase"/>
    <property type="match status" value="1"/>
</dbReference>
<dbReference type="Gene3D" id="1.10.1160.10">
    <property type="entry name" value="Glutamyl-trna Synthetase, Domain 2"/>
    <property type="match status" value="1"/>
</dbReference>
<dbReference type="Gene3D" id="3.30.110.30">
    <property type="entry name" value="C-terminal domain of ProRS"/>
    <property type="match status" value="1"/>
</dbReference>
<dbReference type="OMA" id="NVTFINW"/>
<name>A0A7M7J221_VARDE</name>
<feature type="compositionally biased region" description="Basic and acidic residues" evidence="19">
    <location>
        <begin position="288"/>
        <end position="302"/>
    </location>
</feature>
<evidence type="ECO:0000256" key="15">
    <source>
        <dbReference type="ARBA" id="ARBA00050792"/>
    </source>
</evidence>
<evidence type="ECO:0000256" key="6">
    <source>
        <dbReference type="ARBA" id="ARBA00022723"/>
    </source>
</evidence>
<feature type="region of interest" description="Disordered" evidence="19">
    <location>
        <begin position="862"/>
        <end position="892"/>
    </location>
</feature>
<dbReference type="SUPFAM" id="SSF52374">
    <property type="entry name" value="Nucleotidylyl transferase"/>
    <property type="match status" value="1"/>
</dbReference>
<dbReference type="KEGG" id="vde:111243551"/>
<dbReference type="InParanoid" id="A0A7M7J221"/>
<evidence type="ECO:0000259" key="20">
    <source>
        <dbReference type="PROSITE" id="PS50862"/>
    </source>
</evidence>
<dbReference type="InterPro" id="IPR020058">
    <property type="entry name" value="Glu/Gln-tRNA-synth_Ib_cat-dom"/>
</dbReference>
<dbReference type="Proteomes" id="UP000594260">
    <property type="component" value="Unplaced"/>
</dbReference>
<dbReference type="NCBIfam" id="TIGR00463">
    <property type="entry name" value="gltX_arch"/>
    <property type="match status" value="1"/>
</dbReference>
<dbReference type="Gene3D" id="3.90.800.10">
    <property type="entry name" value="Glutamyl-tRNA Synthetase, Domain 3"/>
    <property type="match status" value="1"/>
</dbReference>
<dbReference type="InterPro" id="IPR000738">
    <property type="entry name" value="WHEP-TRS_dom"/>
</dbReference>
<dbReference type="InterPro" id="IPR000924">
    <property type="entry name" value="Glu/Gln-tRNA-synth"/>
</dbReference>
<dbReference type="Pfam" id="PF00587">
    <property type="entry name" value="tRNA-synt_2b"/>
    <property type="match status" value="1"/>
</dbReference>
<comment type="similarity">
    <text evidence="1">In the C-terminal section; belongs to the class-II aminoacyl-tRNA synthetase family.</text>
</comment>
<organism evidence="22 23">
    <name type="scientific">Varroa destructor</name>
    <name type="common">Honeybee mite</name>
    <dbReference type="NCBI Taxonomy" id="109461"/>
    <lineage>
        <taxon>Eukaryota</taxon>
        <taxon>Metazoa</taxon>
        <taxon>Ecdysozoa</taxon>
        <taxon>Arthropoda</taxon>
        <taxon>Chelicerata</taxon>
        <taxon>Arachnida</taxon>
        <taxon>Acari</taxon>
        <taxon>Parasitiformes</taxon>
        <taxon>Mesostigmata</taxon>
        <taxon>Gamasina</taxon>
        <taxon>Dermanyssoidea</taxon>
        <taxon>Varroidae</taxon>
        <taxon>Varroa</taxon>
    </lineage>
</organism>
<evidence type="ECO:0000256" key="16">
    <source>
        <dbReference type="ARBA" id="ARBA00061295"/>
    </source>
</evidence>
<dbReference type="HAMAP" id="MF_02076">
    <property type="entry name" value="Glu_tRNA_synth_type2"/>
    <property type="match status" value="1"/>
</dbReference>
<dbReference type="GO" id="GO:0006424">
    <property type="term" value="P:glutamyl-tRNA aminoacylation"/>
    <property type="evidence" value="ECO:0007669"/>
    <property type="project" value="InterPro"/>
</dbReference>
<dbReference type="Pfam" id="PF20974">
    <property type="entry name" value="tRNA-synt_1c_C2"/>
    <property type="match status" value="1"/>
</dbReference>
<dbReference type="FunFam" id="1.10.287.10:FF:000006">
    <property type="entry name" value="Bifunctional glutamate/proline--tRNA ligase"/>
    <property type="match status" value="1"/>
</dbReference>
<evidence type="ECO:0000256" key="4">
    <source>
        <dbReference type="ARBA" id="ARBA00022553"/>
    </source>
</evidence>
<feature type="region of interest" description="Disordered" evidence="19">
    <location>
        <begin position="1006"/>
        <end position="1032"/>
    </location>
</feature>
<dbReference type="Pfam" id="PF03950">
    <property type="entry name" value="tRNA-synt_1c_C"/>
    <property type="match status" value="1"/>
</dbReference>
<dbReference type="EnsemblMetazoa" id="XM_022789311">
    <property type="protein sequence ID" value="XP_022645046"/>
    <property type="gene ID" value="LOC111243551"/>
</dbReference>
<evidence type="ECO:0000256" key="12">
    <source>
        <dbReference type="ARBA" id="ARBA00023146"/>
    </source>
</evidence>
<keyword evidence="7" id="KW-0547">Nucleotide-binding</keyword>
<dbReference type="InterPro" id="IPR036621">
    <property type="entry name" value="Anticodon-bd_dom_sf"/>
</dbReference>
<dbReference type="GO" id="GO:0017101">
    <property type="term" value="C:aminoacyl-tRNA synthetase multienzyme complex"/>
    <property type="evidence" value="ECO:0007669"/>
    <property type="project" value="TreeGrafter"/>
</dbReference>
<dbReference type="FunFam" id="3.40.50.800:FF:000005">
    <property type="entry name" value="bifunctional glutamate/proline--tRNA ligase"/>
    <property type="match status" value="1"/>
</dbReference>
<dbReference type="InterPro" id="IPR014729">
    <property type="entry name" value="Rossmann-like_a/b/a_fold"/>
</dbReference>
<evidence type="ECO:0000256" key="11">
    <source>
        <dbReference type="ARBA" id="ARBA00022917"/>
    </source>
</evidence>
<dbReference type="InterPro" id="IPR020061">
    <property type="entry name" value="Glu_tRNA_lig_a-bdl"/>
</dbReference>
<evidence type="ECO:0000256" key="3">
    <source>
        <dbReference type="ARBA" id="ARBA00012835"/>
    </source>
</evidence>
<dbReference type="InterPro" id="IPR004154">
    <property type="entry name" value="Anticodon-bd"/>
</dbReference>
<evidence type="ECO:0000256" key="1">
    <source>
        <dbReference type="ARBA" id="ARBA00009968"/>
    </source>
</evidence>
<dbReference type="Pfam" id="PF00458">
    <property type="entry name" value="WHEP-TRS"/>
    <property type="match status" value="4"/>
</dbReference>
<dbReference type="GO" id="GO:0004818">
    <property type="term" value="F:glutamate-tRNA ligase activity"/>
    <property type="evidence" value="ECO:0007669"/>
    <property type="project" value="UniProtKB-EC"/>
</dbReference>
<dbReference type="CDD" id="cd00862">
    <property type="entry name" value="ProRS_anticodon_zinc"/>
    <property type="match status" value="1"/>
</dbReference>
<dbReference type="Pfam" id="PF03129">
    <property type="entry name" value="HGTP_anticodon"/>
    <property type="match status" value="1"/>
</dbReference>
<comment type="similarity">
    <text evidence="16">In the N-terminal section; belongs to the class-I aminoacyl-tRNA synthetase family. Glutamate--tRNA ligase type 2 subfamily.</text>
</comment>
<dbReference type="SUPFAM" id="SSF64586">
    <property type="entry name" value="C-terminal domain of ProRS"/>
    <property type="match status" value="1"/>
</dbReference>
<dbReference type="SUPFAM" id="SSF47616">
    <property type="entry name" value="GST C-terminal domain-like"/>
    <property type="match status" value="1"/>
</dbReference>
<dbReference type="InterPro" id="IPR002314">
    <property type="entry name" value="aa-tRNA-synt_IIb"/>
</dbReference>
<dbReference type="InterPro" id="IPR049437">
    <property type="entry name" value="tRNA-synt_1c_C2"/>
</dbReference>
<dbReference type="GO" id="GO:0005524">
    <property type="term" value="F:ATP binding"/>
    <property type="evidence" value="ECO:0007669"/>
    <property type="project" value="UniProtKB-KW"/>
</dbReference>
<dbReference type="GeneID" id="111243551"/>
<evidence type="ECO:0000259" key="21">
    <source>
        <dbReference type="PROSITE" id="PS51185"/>
    </source>
</evidence>
<dbReference type="InterPro" id="IPR016061">
    <property type="entry name" value="Pro-tRNA_ligase_II_C"/>
</dbReference>
<dbReference type="InterPro" id="IPR020059">
    <property type="entry name" value="Glu/Gln-tRNA-synth_Ib_codon-bd"/>
</dbReference>
<proteinExistence type="inferred from homology"/>
<dbReference type="GO" id="GO:0046872">
    <property type="term" value="F:metal ion binding"/>
    <property type="evidence" value="ECO:0007669"/>
    <property type="project" value="UniProtKB-KW"/>
</dbReference>
<keyword evidence="12" id="KW-0030">Aminoacyl-tRNA synthetase</keyword>
<dbReference type="OrthoDB" id="1350766at2759"/>
<evidence type="ECO:0000313" key="23">
    <source>
        <dbReference type="Proteomes" id="UP000594260"/>
    </source>
</evidence>
<dbReference type="PROSITE" id="PS51185">
    <property type="entry name" value="WHEP_TRS_2"/>
    <property type="match status" value="4"/>
</dbReference>
<dbReference type="Gene3D" id="1.10.287.10">
    <property type="entry name" value="S15/NS1, RNA-binding"/>
    <property type="match status" value="5"/>
</dbReference>
<dbReference type="FunFam" id="3.30.930.10:FF:000007">
    <property type="entry name" value="Bifunctional glutamate/proline--tRNA ligase"/>
    <property type="match status" value="1"/>
</dbReference>
<dbReference type="GO" id="GO:0004827">
    <property type="term" value="F:proline-tRNA ligase activity"/>
    <property type="evidence" value="ECO:0007669"/>
    <property type="project" value="UniProtKB-EC"/>
</dbReference>
<dbReference type="FunFam" id="3.90.800.10:FF:000001">
    <property type="entry name" value="Glutamine--tRNA ligase"/>
    <property type="match status" value="1"/>
</dbReference>
<evidence type="ECO:0000256" key="5">
    <source>
        <dbReference type="ARBA" id="ARBA00022598"/>
    </source>
</evidence>
<dbReference type="HAMAP" id="MF_01571">
    <property type="entry name" value="Pro_tRNA_synth_type3"/>
    <property type="match status" value="1"/>
</dbReference>
<dbReference type="GO" id="GO:0003723">
    <property type="term" value="F:RNA binding"/>
    <property type="evidence" value="ECO:0007669"/>
    <property type="project" value="UniProtKB-KW"/>
</dbReference>
<keyword evidence="23" id="KW-1185">Reference proteome</keyword>
<dbReference type="FunFam" id="3.30.110.30:FF:000001">
    <property type="entry name" value="Bifunctional glutamate/proline--tRNA ligase"/>
    <property type="match status" value="1"/>
</dbReference>
<dbReference type="InterPro" id="IPR011035">
    <property type="entry name" value="Ribosomal_bL25/Gln-tRNA_synth"/>
</dbReference>
<dbReference type="Gene3D" id="3.40.50.800">
    <property type="entry name" value="Anticodon-binding domain"/>
    <property type="match status" value="1"/>
</dbReference>
<keyword evidence="5" id="KW-0436">Ligase</keyword>
<feature type="region of interest" description="Disordered" evidence="19">
    <location>
        <begin position="1089"/>
        <end position="1128"/>
    </location>
</feature>
<evidence type="ECO:0000256" key="7">
    <source>
        <dbReference type="ARBA" id="ARBA00022741"/>
    </source>
</evidence>
<evidence type="ECO:0000256" key="9">
    <source>
        <dbReference type="ARBA" id="ARBA00022840"/>
    </source>
</evidence>
<keyword evidence="9" id="KW-0067">ATP-binding</keyword>
<evidence type="ECO:0000313" key="22">
    <source>
        <dbReference type="EnsemblMetazoa" id="XP_022645046"/>
    </source>
</evidence>
<dbReference type="InterPro" id="IPR036282">
    <property type="entry name" value="Glutathione-S-Trfase_C_sf"/>
</dbReference>
<dbReference type="CDD" id="cd00778">
    <property type="entry name" value="ProRS_core_arch_euk"/>
    <property type="match status" value="1"/>
</dbReference>
<dbReference type="SUPFAM" id="SSF50715">
    <property type="entry name" value="Ribosomal protein L25-like"/>
    <property type="match status" value="1"/>
</dbReference>
<protein>
    <recommendedName>
        <fullName evidence="17">Bifunctional glutamate/proline--tRNA ligase</fullName>
        <ecNumber evidence="2">6.1.1.15</ecNumber>
        <ecNumber evidence="3">6.1.1.17</ecNumber>
    </recommendedName>
    <alternativeName>
        <fullName evidence="18">Bifunctional aminoacyl-tRNA synthetase</fullName>
    </alternativeName>
</protein>
<evidence type="ECO:0000256" key="2">
    <source>
        <dbReference type="ARBA" id="ARBA00012831"/>
    </source>
</evidence>
<evidence type="ECO:0000256" key="8">
    <source>
        <dbReference type="ARBA" id="ARBA00022833"/>
    </source>
</evidence>
<dbReference type="PANTHER" id="PTHR43382">
    <property type="entry name" value="PROLYL-TRNA SYNTHETASE"/>
    <property type="match status" value="1"/>
</dbReference>
<dbReference type="PROSITE" id="PS50862">
    <property type="entry name" value="AA_TRNA_LIGASE_II"/>
    <property type="match status" value="1"/>
</dbReference>
<keyword evidence="4" id="KW-0597">Phosphoprotein</keyword>
<dbReference type="GO" id="GO:0005737">
    <property type="term" value="C:cytoplasm"/>
    <property type="evidence" value="ECO:0007669"/>
    <property type="project" value="InterPro"/>
</dbReference>
<dbReference type="FunCoup" id="A0A7M7J221">
    <property type="interactions" value="1271"/>
</dbReference>
<dbReference type="InterPro" id="IPR017449">
    <property type="entry name" value="Pro-tRNA_synth_II"/>
</dbReference>
<dbReference type="SMART" id="SM00946">
    <property type="entry name" value="ProRS-C_1"/>
    <property type="match status" value="1"/>
</dbReference>
<dbReference type="CTD" id="42834"/>
<feature type="domain" description="WHEP-TRS" evidence="21">
    <location>
        <begin position="887"/>
        <end position="943"/>
    </location>
</feature>
<feature type="compositionally biased region" description="Low complexity" evidence="19">
    <location>
        <begin position="1015"/>
        <end position="1027"/>
    </location>
</feature>
<dbReference type="SUPFAM" id="SSF47060">
    <property type="entry name" value="S15/NS1 RNA-binding domain"/>
    <property type="match status" value="4"/>
</dbReference>
<dbReference type="InterPro" id="IPR004526">
    <property type="entry name" value="Glu-tRNA-synth_arc/euk"/>
</dbReference>
<keyword evidence="8" id="KW-0862">Zinc</keyword>
<dbReference type="InterPro" id="IPR004499">
    <property type="entry name" value="Pro-tRNA-ligase_IIa_arc-type"/>
</dbReference>
<sequence>MKIQICAGKQSPPLAALLTAEFVKSDIQVDVEWQNGAESFARLSPDAAVSGESSICRLLARLAPQRMLFGCQPLEQAQIDHWLTATNIDISKLDELLARSTYLLPASHPTIADFCVLAQLIRRPVEAGTNIQRWWDHLFTMKKISDCVASVEKIAPIKEKSPDKEKVRNTAKLDRGKFVDLPGAEMGKVVVRFPPEASGYLHIGHAKAALLNQHYQLAFNGKLVLRFDDTNPDKEKEDFEHVILEDVAMLGIKPDIYTFTSDSFPLIQDMCERLLRQGDAYVDDTDAETMKKEREARQESKHRNNSVKKNLQMWEEMVKGTDYGLMCCVRAKIDMNSNNGCMRDPTIYRCKIAAHPRQGNRYKVYPTYDFACPIVDSIEGITHALRTTEYHDRDEQFYWVINKLGLRKPFIYEYARLNLMNTVLSKRKLTFFVDQGVVTGWDDPRMPTVRGILRRGLTVEGLKEFILAQGSSKSVVIMEWDKLWAFNKKRIEASSKRFYAVEADGMVEVHIDGLDKSDIEIAWHPKDPDMGTKKLVVDRVLLVDKADAEQMKAEDTVTFMSIGNVKITEALRNGQIKAKADLENKDFKKTLKVSWIAKAAANVRLAVYYMDNIISKPVLSPDDDFKKYIRKVSMVDVSMLGESNMSSIKKGDIIQIQRKGFFICDSIGDSNAEANTDPQPPMTLIYVPDGGKNLAALPSKARDLYEGKLEKSEHLSHLAGQAKPAVISANVTDENGTFLWDAVAAQGDKVRQMKAEKADKLAVTSEVKVLLALKEKYKAATGVNWDPKNKPETAASTGPLPASVATFEETNDTLKLWESVEVLEGKVRDMKLFKDASNDAIKAEIDVLLKLKKDFKAITGVEWSRDQRPQSAPSPPANTSETGVSNNGVDIGKQIKDQGDKIRQLKAAKAAKEIITSEVNLLLDLKEKFKKATGAEWSPNVVVTMALASTEQPSKADNLSSKIVTQGDKVRQLKAAKAAKDVVQAEVEILLSLKAAYKDLTGAEWKSPSVNSQISTPAATQTPSATAGNISKGDSIENKIKLQAAGEAIGSPKITKASMQNLQPEVGQLLELKEKSKEKTGGDYVAVGKAAQGSSGKPSGSKPEKQQALQTQANEMEDGSKKRTRLGLEARKEENLSDWYSQIITKSEMIEYYDVSGCYVLRPMAYGIWQRIQEFFDAKIKEIGVENCYFPMFVSSKALEREKSHIADFSPEVAWVTKSGSSDLIEPIAIRPTSETVMYPSYAKWIKSHRDLPLKLNQWCNVVRWEFKNPQPFLRTREFLWQEGHTAFSNSTDAMEEVHQILGFYTEVYEKLLAIPVIRGKKTEKEKFAGGFLTTTVEAFVPASGRGIQGATSHHLGQNFSKIFDIVYEDPDTREKRYVYQNSWGITTRTIGVMVMVHGDNKGLVVPPRVSQYQAVVIPCGITASLSEADAKKITDRCQELTDELQKRGVRVHLDSRENYSPGWKFNHWELKGVPIRIEIGPKDVANAQFVAVRRDKSTKCTLKTADEIIQLLDTIQSDMFTNAKKEMDGRIKQVYNMDDFVKFLEAKCLLCTPFCETEACEDEIKKMSTREEVEPGTPAMGAKSLCIPFEQPMEITDRDKCVRSDCPNKPKSYTIFGRSY</sequence>
<dbReference type="PANTHER" id="PTHR43382:SF2">
    <property type="entry name" value="BIFUNCTIONAL GLUTAMATE_PROLINE--TRNA LIGASE"/>
    <property type="match status" value="1"/>
</dbReference>
<feature type="region of interest" description="Disordered" evidence="19">
    <location>
        <begin position="286"/>
        <end position="306"/>
    </location>
</feature>
<evidence type="ECO:0000256" key="14">
    <source>
        <dbReference type="ARBA" id="ARBA00047366"/>
    </source>
</evidence>
<dbReference type="Pfam" id="PF00749">
    <property type="entry name" value="tRNA-synt_1c"/>
    <property type="match status" value="1"/>
</dbReference>
<comment type="catalytic activity">
    <reaction evidence="15">
        <text>tRNA(Pro) + L-proline + ATP = L-prolyl-tRNA(Pro) + AMP + diphosphate</text>
        <dbReference type="Rhea" id="RHEA:14305"/>
        <dbReference type="Rhea" id="RHEA-COMP:9700"/>
        <dbReference type="Rhea" id="RHEA-COMP:9702"/>
        <dbReference type="ChEBI" id="CHEBI:30616"/>
        <dbReference type="ChEBI" id="CHEBI:33019"/>
        <dbReference type="ChEBI" id="CHEBI:60039"/>
        <dbReference type="ChEBI" id="CHEBI:78442"/>
        <dbReference type="ChEBI" id="CHEBI:78532"/>
        <dbReference type="ChEBI" id="CHEBI:456215"/>
        <dbReference type="EC" id="6.1.1.15"/>
    </reaction>
    <physiologicalReaction direction="left-to-right" evidence="15">
        <dbReference type="Rhea" id="RHEA:14306"/>
    </physiologicalReaction>
</comment>
<feature type="domain" description="WHEP-TRS" evidence="21">
    <location>
        <begin position="735"/>
        <end position="791"/>
    </location>
</feature>
<dbReference type="InterPro" id="IPR009068">
    <property type="entry name" value="uS15_NS1_RNA-bd_sf"/>
</dbReference>